<gene>
    <name evidence="2" type="ORF">LALA0_S18e00166g</name>
</gene>
<keyword evidence="1" id="KW-0812">Transmembrane</keyword>
<feature type="transmembrane region" description="Helical" evidence="1">
    <location>
        <begin position="31"/>
        <end position="48"/>
    </location>
</feature>
<dbReference type="AlphaFoldDB" id="A0A0C7MYH3"/>
<dbReference type="STRING" id="1245769.A0A0C7MYH3"/>
<keyword evidence="1" id="KW-1133">Transmembrane helix</keyword>
<dbReference type="HOGENOM" id="CLU_052827_1_1_1"/>
<organism evidence="2 3">
    <name type="scientific">Lachancea lanzarotensis</name>
    <dbReference type="NCBI Taxonomy" id="1245769"/>
    <lineage>
        <taxon>Eukaryota</taxon>
        <taxon>Fungi</taxon>
        <taxon>Dikarya</taxon>
        <taxon>Ascomycota</taxon>
        <taxon>Saccharomycotina</taxon>
        <taxon>Saccharomycetes</taxon>
        <taxon>Saccharomycetales</taxon>
        <taxon>Saccharomycetaceae</taxon>
        <taxon>Lachancea</taxon>
    </lineage>
</organism>
<dbReference type="GeneID" id="34688603"/>
<name>A0A0C7MYH3_9SACH</name>
<keyword evidence="1" id="KW-0472">Membrane</keyword>
<dbReference type="SUPFAM" id="SSF54637">
    <property type="entry name" value="Thioesterase/thiol ester dehydrase-isomerase"/>
    <property type="match status" value="1"/>
</dbReference>
<dbReference type="Proteomes" id="UP000054304">
    <property type="component" value="Unassembled WGS sequence"/>
</dbReference>
<protein>
    <submittedName>
        <fullName evidence="2">LALA0S18e00166g1_1</fullName>
    </submittedName>
</protein>
<dbReference type="PANTHER" id="PTHR47260">
    <property type="entry name" value="UPF0644 PROTEIN PB2B4.06"/>
    <property type="match status" value="1"/>
</dbReference>
<dbReference type="InterPro" id="IPR029069">
    <property type="entry name" value="HotDog_dom_sf"/>
</dbReference>
<dbReference type="RefSeq" id="XP_022631225.1">
    <property type="nucleotide sequence ID" value="XM_022773609.1"/>
</dbReference>
<dbReference type="PANTHER" id="PTHR47260:SF1">
    <property type="entry name" value="UPF0644 PROTEIN PB2B4.06"/>
    <property type="match status" value="1"/>
</dbReference>
<accession>A0A0C7MYH3</accession>
<keyword evidence="3" id="KW-1185">Reference proteome</keyword>
<reference evidence="2 3" key="1">
    <citation type="submission" date="2014-12" db="EMBL/GenBank/DDBJ databases">
        <authorList>
            <person name="Neuveglise Cecile"/>
        </authorList>
    </citation>
    <scope>NUCLEOTIDE SEQUENCE [LARGE SCALE GENOMIC DNA]</scope>
    <source>
        <strain evidence="2 3">CBS 12615</strain>
    </source>
</reference>
<proteinExistence type="predicted"/>
<evidence type="ECO:0000313" key="2">
    <source>
        <dbReference type="EMBL" id="CEP65031.1"/>
    </source>
</evidence>
<dbReference type="Gene3D" id="3.10.129.10">
    <property type="entry name" value="Hotdog Thioesterase"/>
    <property type="match status" value="1"/>
</dbReference>
<sequence>MFRTALRNNLRAYSAPVKKFVVKQPQKSRNWLLWATFGTSFGLGWLVTQHMTFADILAKYMYDNVPENDEGLLKYKAQLQSRLEHLNVVKQLKQVGYTEVFSERQKTNTLIDRTLSVPGGIGIPPRFFYNPETRETVGIYHLGMKLTGYPFLVHGGVLATVMEDLMREAVTFAKGVRSEKTQDLTLNYKFPTFANQFVIVRITKVEENGKNLKLHAELMDQSGDRTLVKGVGRFST</sequence>
<dbReference type="OrthoDB" id="506431at2759"/>
<dbReference type="InterPro" id="IPR052061">
    <property type="entry name" value="PTE-AB_protein"/>
</dbReference>
<evidence type="ECO:0000256" key="1">
    <source>
        <dbReference type="SAM" id="Phobius"/>
    </source>
</evidence>
<evidence type="ECO:0000313" key="3">
    <source>
        <dbReference type="Proteomes" id="UP000054304"/>
    </source>
</evidence>
<dbReference type="EMBL" id="LN736377">
    <property type="protein sequence ID" value="CEP65031.1"/>
    <property type="molecule type" value="Genomic_DNA"/>
</dbReference>